<feature type="domain" description="Protein kinase" evidence="2">
    <location>
        <begin position="11"/>
        <end position="270"/>
    </location>
</feature>
<reference evidence="3 4" key="1">
    <citation type="journal article" date="2015" name="Mol. Biochem. Parasitol.">
        <title>Identification of polymorphic genes for use in assemblage B genotyping assays through comparative genomics of multiple assemblage B Giardia duodenalis isolates.</title>
        <authorList>
            <person name="Wielinga C."/>
            <person name="Thompson R.C."/>
            <person name="Monis P."/>
            <person name="Ryan U."/>
        </authorList>
    </citation>
    <scope>NUCLEOTIDE SEQUENCE [LARGE SCALE GENOMIC DNA]</scope>
    <source>
        <strain evidence="3 4">BAH15c1</strain>
    </source>
</reference>
<dbReference type="PROSITE" id="PS50011">
    <property type="entry name" value="PROTEIN_KINASE_DOM"/>
    <property type="match status" value="1"/>
</dbReference>
<dbReference type="SMART" id="SM00220">
    <property type="entry name" value="S_TKc"/>
    <property type="match status" value="1"/>
</dbReference>
<dbReference type="InterPro" id="IPR011009">
    <property type="entry name" value="Kinase-like_dom_sf"/>
</dbReference>
<protein>
    <submittedName>
        <fullName evidence="3">Kinase/ NEK</fullName>
    </submittedName>
</protein>
<dbReference type="PANTHER" id="PTHR24120:SF4">
    <property type="entry name" value="GH07239P"/>
    <property type="match status" value="1"/>
</dbReference>
<gene>
    <name evidence="3" type="ORF">QR46_0896</name>
</gene>
<dbReference type="PANTHER" id="PTHR24120">
    <property type="entry name" value="GH07239P"/>
    <property type="match status" value="1"/>
</dbReference>
<name>A0A132NYG6_GIAIN</name>
<proteinExistence type="predicted"/>
<dbReference type="Pfam" id="PF12796">
    <property type="entry name" value="Ank_2"/>
    <property type="match status" value="4"/>
</dbReference>
<dbReference type="AlphaFoldDB" id="A0A132NYG6"/>
<dbReference type="Proteomes" id="UP000070089">
    <property type="component" value="Unassembled WGS sequence"/>
</dbReference>
<dbReference type="OrthoDB" id="20872at2759"/>
<dbReference type="InterPro" id="IPR002110">
    <property type="entry name" value="Ankyrin_rpt"/>
</dbReference>
<dbReference type="GO" id="GO:0004672">
    <property type="term" value="F:protein kinase activity"/>
    <property type="evidence" value="ECO:0007669"/>
    <property type="project" value="InterPro"/>
</dbReference>
<dbReference type="InterPro" id="IPR000719">
    <property type="entry name" value="Prot_kinase_dom"/>
</dbReference>
<evidence type="ECO:0000256" key="1">
    <source>
        <dbReference type="PROSITE-ProRule" id="PRU00023"/>
    </source>
</evidence>
<dbReference type="SMART" id="SM00248">
    <property type="entry name" value="ANK"/>
    <property type="match status" value="11"/>
</dbReference>
<dbReference type="Gene3D" id="1.10.510.10">
    <property type="entry name" value="Transferase(Phosphotransferase) domain 1"/>
    <property type="match status" value="1"/>
</dbReference>
<dbReference type="PROSITE" id="PS50088">
    <property type="entry name" value="ANK_REPEAT"/>
    <property type="match status" value="1"/>
</dbReference>
<dbReference type="EMBL" id="JXTI01000015">
    <property type="protein sequence ID" value="KWX15093.1"/>
    <property type="molecule type" value="Genomic_DNA"/>
</dbReference>
<keyword evidence="3" id="KW-0418">Kinase</keyword>
<organism evidence="3 4">
    <name type="scientific">Giardia duodenalis assemblage B</name>
    <dbReference type="NCBI Taxonomy" id="1394984"/>
    <lineage>
        <taxon>Eukaryota</taxon>
        <taxon>Metamonada</taxon>
        <taxon>Diplomonadida</taxon>
        <taxon>Hexamitidae</taxon>
        <taxon>Giardiinae</taxon>
        <taxon>Giardia</taxon>
    </lineage>
</organism>
<dbReference type="PROSITE" id="PS50297">
    <property type="entry name" value="ANK_REP_REGION"/>
    <property type="match status" value="1"/>
</dbReference>
<dbReference type="InterPro" id="IPR036770">
    <property type="entry name" value="Ankyrin_rpt-contain_sf"/>
</dbReference>
<comment type="caution">
    <text evidence="3">The sequence shown here is derived from an EMBL/GenBank/DDBJ whole genome shotgun (WGS) entry which is preliminary data.</text>
</comment>
<dbReference type="SUPFAM" id="SSF56112">
    <property type="entry name" value="Protein kinase-like (PK-like)"/>
    <property type="match status" value="1"/>
</dbReference>
<sequence>MASALPSVPNYTITEPVKEISVGCIARAHSHIDGSEHCCVIINYLDMSPANYTRLMSLISIVSEIRHPNICMLREYILNADAKVLCIIVEDHPGRSLLDLVRGNIFLHSFEPWEIAKIGIAILEALEYLHNPFTAGGTMVHLGVSLEYIYLTPNGVPILSILPLFWSLGLNKIVNYAPELALYYSPQILRKTPFSSLADIWSLGLVLYFLLQGELTITANNVAEIVFRADFPVFTITGPAPLQTALTHMLSKAEDSRITARELLQYKPFLDLDDSSIEQQFSLPFPRQQVASSFVQSHSASLIASTKQQSVQRGRSTPTLSKPPTTFMQEGKVRSNLIDSVVVGDTTRFKDLVALESTLVDDVGRTALMYAAFLGNQAMVKRLLRLECKRRDHRGCTALYYAARGGHKNVVSLLLPLEKGIYCTHGLTAYNLLVKEHDFQAAKFLVTAESPCRTELGLTALMVAATDNDVEAVEFLLKYEVNQKDRYGWTALMYAIKSNSCYVLQQLITAEANTFTPDGVTPLMIAASVNNVPALNALIPLQGGKLDARGRTALMYGAMKSSMDATELLVQATQELGVQDAMGFTSLMYASVNNAVTLLPTLLSGERCKRDKEGKTALIHAAIAGHTECVKLLLLSETGAIDNDDYTALMRAVEKGHRDVVDLLLEAEGGILTTRGTALMVAAEVGDLYSVLHLIPQEAKMQRKSGECACMLALQANNLSVAKELLVHEAHLHDKDGKGVAHYASTTEAKLLVEGYRGHIDVEGVTKHIFG</sequence>
<keyword evidence="1" id="KW-0040">ANK repeat</keyword>
<dbReference type="VEuPathDB" id="GiardiaDB:QR46_0896"/>
<evidence type="ECO:0000313" key="4">
    <source>
        <dbReference type="Proteomes" id="UP000070089"/>
    </source>
</evidence>
<dbReference type="Pfam" id="PF00069">
    <property type="entry name" value="Pkinase"/>
    <property type="match status" value="1"/>
</dbReference>
<dbReference type="Gene3D" id="1.25.40.20">
    <property type="entry name" value="Ankyrin repeat-containing domain"/>
    <property type="match status" value="4"/>
</dbReference>
<dbReference type="SUPFAM" id="SSF48403">
    <property type="entry name" value="Ankyrin repeat"/>
    <property type="match status" value="2"/>
</dbReference>
<evidence type="ECO:0000313" key="3">
    <source>
        <dbReference type="EMBL" id="KWX15093.1"/>
    </source>
</evidence>
<keyword evidence="3" id="KW-0808">Transferase</keyword>
<dbReference type="GO" id="GO:0005524">
    <property type="term" value="F:ATP binding"/>
    <property type="evidence" value="ECO:0007669"/>
    <property type="project" value="InterPro"/>
</dbReference>
<feature type="repeat" description="ANK" evidence="1">
    <location>
        <begin position="394"/>
        <end position="415"/>
    </location>
</feature>
<accession>A0A132NYG6</accession>
<evidence type="ECO:0000259" key="2">
    <source>
        <dbReference type="PROSITE" id="PS50011"/>
    </source>
</evidence>